<evidence type="ECO:0000313" key="3">
    <source>
        <dbReference type="EMBL" id="ARF12351.1"/>
    </source>
</evidence>
<protein>
    <submittedName>
        <fullName evidence="3">Extracellular solute-binding protein</fullName>
    </submittedName>
</protein>
<feature type="region of interest" description="Disordered" evidence="1">
    <location>
        <begin position="1"/>
        <end position="47"/>
    </location>
</feature>
<feature type="compositionally biased region" description="Low complexity" evidence="1">
    <location>
        <begin position="29"/>
        <end position="41"/>
    </location>
</feature>
<evidence type="ECO:0000259" key="2">
    <source>
        <dbReference type="Pfam" id="PF00497"/>
    </source>
</evidence>
<dbReference type="Gene3D" id="3.40.190.10">
    <property type="entry name" value="Periplasmic binding protein-like II"/>
    <property type="match status" value="2"/>
</dbReference>
<feature type="domain" description="Solute-binding protein family 3/N-terminal" evidence="2">
    <location>
        <begin position="75"/>
        <end position="331"/>
    </location>
</feature>
<organism evidence="3">
    <name type="scientific">Klosneuvirus KNV1</name>
    <dbReference type="NCBI Taxonomy" id="1977640"/>
    <lineage>
        <taxon>Viruses</taxon>
        <taxon>Varidnaviria</taxon>
        <taxon>Bamfordvirae</taxon>
        <taxon>Nucleocytoviricota</taxon>
        <taxon>Megaviricetes</taxon>
        <taxon>Imitervirales</taxon>
        <taxon>Mimiviridae</taxon>
        <taxon>Klosneuvirinae</taxon>
        <taxon>Klosneuvirus</taxon>
    </lineage>
</organism>
<dbReference type="SUPFAM" id="SSF53850">
    <property type="entry name" value="Periplasmic binding protein-like II"/>
    <property type="match status" value="1"/>
</dbReference>
<sequence>MSHYNKHHNDSSSSCQPKYIQGPPGPQGPQGAPGPAGAPGAPGAPGPAGPSCNCNKKDCSYYCKQVYQNEIQTTLVVGFVSPFPPYVDQDQGGDYIGFDPELIKRIAENLPCVKSMRFINYSTVEDAFEGVRAGDIDVYADSSVTINTQRLASGLSFICTDATPITAVALFYYAGGAVDSIISAAPPGSDPLTTLRDSSPNPPSILDLGAGSVQNNTLLRLPGGPYPVSSIISNPNISVSSITDIYNALNTPADSFLSDVDVSTPDKINDANNLINASNPLVKLAIVELPFSQQGRGNGYAVNSDRCQLLLDMQKALDDLIATNTYAELEQIVIDEGLGPIYITTPSPCESVRIGSISKACLDGCDSCNIVCRGTHDVTILKN</sequence>
<evidence type="ECO:0000256" key="1">
    <source>
        <dbReference type="SAM" id="MobiDB-lite"/>
    </source>
</evidence>
<dbReference type="EMBL" id="KY684112">
    <property type="protein sequence ID" value="ARF12351.1"/>
    <property type="molecule type" value="Genomic_DNA"/>
</dbReference>
<dbReference type="InterPro" id="IPR001638">
    <property type="entry name" value="Solute-binding_3/MltF_N"/>
</dbReference>
<reference evidence="3" key="1">
    <citation type="journal article" date="2017" name="Science">
        <title>Giant viruses with an expanded complement of translation system components.</title>
        <authorList>
            <person name="Schulz F."/>
            <person name="Yutin N."/>
            <person name="Ivanova N.N."/>
            <person name="Ortega D.R."/>
            <person name="Lee T.K."/>
            <person name="Vierheilig J."/>
            <person name="Daims H."/>
            <person name="Horn M."/>
            <person name="Wagner M."/>
            <person name="Jensen G.J."/>
            <person name="Kyrpides N.C."/>
            <person name="Koonin E.V."/>
            <person name="Woyke T."/>
        </authorList>
    </citation>
    <scope>NUCLEOTIDE SEQUENCE</scope>
    <source>
        <strain evidence="3">KNV1</strain>
    </source>
</reference>
<dbReference type="Gene3D" id="1.20.5.320">
    <property type="entry name" value="6-Phosphogluconate Dehydrogenase, domain 3"/>
    <property type="match status" value="1"/>
</dbReference>
<dbReference type="Pfam" id="PF00497">
    <property type="entry name" value="SBP_bac_3"/>
    <property type="match status" value="1"/>
</dbReference>
<proteinExistence type="predicted"/>
<name>A0A1V0SL06_9VIRU</name>
<gene>
    <name evidence="3" type="ORF">Klosneuvirus_5_21</name>
</gene>
<accession>A0A1V0SL06</accession>